<dbReference type="Pfam" id="PF00480">
    <property type="entry name" value="ROK"/>
    <property type="match status" value="1"/>
</dbReference>
<reference evidence="4" key="1">
    <citation type="submission" date="2020-12" db="EMBL/GenBank/DDBJ databases">
        <title>Prauserella sp. ASG 168, a novel actinomycete isolated from cave rock.</title>
        <authorList>
            <person name="Suriyachadkun C."/>
        </authorList>
    </citation>
    <scope>NUCLEOTIDE SEQUENCE</scope>
    <source>
        <strain evidence="4">ASG 168</strain>
    </source>
</reference>
<sequence length="398" mass="40568">MIHPRPAGQHTVRRHNCALVLGAIAESSGLSRAGVAASTGLTKATVSTLVDRLAAASLVRDEGPQRRDGPGRRGTSLSLNPDGPHGLGVEIAVDHVATCLVDLTGQVRWSRVSPAANRAQSPGRVLGRVAKAVAAALAEAARRGVVVGGAGVAVPGLVEASTGLLRRAPNLGWQDVDVPAELRARAGLESVEVLVGNEANLAAYAELQAGGHDGVRDFVHVSGEIGIGAGLVLGGELYDGTRGFGGELGHFPVSSRGPECSCGARGCLERLAAQEAILERAAAPDLPSLLGALESGERKAVAAVRAAARPLGTALSSVLNLLDVPAVVLGGTYARLHPWLAEPLREELTRRVLGAPWSPIDVLCSPLGTEAAVRGAAASAVRTIVADPDTFIAASGRA</sequence>
<organism evidence="4 5">
    <name type="scientific">Prauserella cavernicola</name>
    <dbReference type="NCBI Taxonomy" id="2800127"/>
    <lineage>
        <taxon>Bacteria</taxon>
        <taxon>Bacillati</taxon>
        <taxon>Actinomycetota</taxon>
        <taxon>Actinomycetes</taxon>
        <taxon>Pseudonocardiales</taxon>
        <taxon>Pseudonocardiaceae</taxon>
        <taxon>Prauserella</taxon>
    </lineage>
</organism>
<comment type="caution">
    <text evidence="4">The sequence shown here is derived from an EMBL/GenBank/DDBJ whole genome shotgun (WGS) entry which is preliminary data.</text>
</comment>
<feature type="domain" description="HTH marR-type" evidence="3">
    <location>
        <begin position="17"/>
        <end position="67"/>
    </location>
</feature>
<accession>A0A934QN55</accession>
<dbReference type="GO" id="GO:0003700">
    <property type="term" value="F:DNA-binding transcription factor activity"/>
    <property type="evidence" value="ECO:0007669"/>
    <property type="project" value="InterPro"/>
</dbReference>
<evidence type="ECO:0000313" key="4">
    <source>
        <dbReference type="EMBL" id="MBK1782853.1"/>
    </source>
</evidence>
<dbReference type="SUPFAM" id="SSF53067">
    <property type="entry name" value="Actin-like ATPase domain"/>
    <property type="match status" value="1"/>
</dbReference>
<dbReference type="InterPro" id="IPR036388">
    <property type="entry name" value="WH-like_DNA-bd_sf"/>
</dbReference>
<dbReference type="PANTHER" id="PTHR18964:SF149">
    <property type="entry name" value="BIFUNCTIONAL UDP-N-ACETYLGLUCOSAMINE 2-EPIMERASE_N-ACETYLMANNOSAMINE KINASE"/>
    <property type="match status" value="1"/>
</dbReference>
<feature type="compositionally biased region" description="Basic and acidic residues" evidence="2">
    <location>
        <begin position="60"/>
        <end position="71"/>
    </location>
</feature>
<dbReference type="AlphaFoldDB" id="A0A934QN55"/>
<dbReference type="RefSeq" id="WP_200313728.1">
    <property type="nucleotide sequence ID" value="NZ_JAENJH010000001.1"/>
</dbReference>
<evidence type="ECO:0000313" key="5">
    <source>
        <dbReference type="Proteomes" id="UP000635245"/>
    </source>
</evidence>
<evidence type="ECO:0000259" key="3">
    <source>
        <dbReference type="Pfam" id="PF12802"/>
    </source>
</evidence>
<dbReference type="Gene3D" id="3.30.420.40">
    <property type="match status" value="2"/>
</dbReference>
<evidence type="ECO:0000256" key="1">
    <source>
        <dbReference type="ARBA" id="ARBA00006479"/>
    </source>
</evidence>
<dbReference type="SUPFAM" id="SSF46785">
    <property type="entry name" value="Winged helix' DNA-binding domain"/>
    <property type="match status" value="1"/>
</dbReference>
<proteinExistence type="inferred from homology"/>
<dbReference type="EMBL" id="JAENJH010000001">
    <property type="protein sequence ID" value="MBK1782853.1"/>
    <property type="molecule type" value="Genomic_DNA"/>
</dbReference>
<dbReference type="InterPro" id="IPR000835">
    <property type="entry name" value="HTH_MarR-typ"/>
</dbReference>
<dbReference type="InterPro" id="IPR000600">
    <property type="entry name" value="ROK"/>
</dbReference>
<dbReference type="Gene3D" id="1.10.10.10">
    <property type="entry name" value="Winged helix-like DNA-binding domain superfamily/Winged helix DNA-binding domain"/>
    <property type="match status" value="1"/>
</dbReference>
<name>A0A934QN55_9PSEU</name>
<gene>
    <name evidence="4" type="ORF">JHE00_00850</name>
</gene>
<dbReference type="PANTHER" id="PTHR18964">
    <property type="entry name" value="ROK (REPRESSOR, ORF, KINASE) FAMILY"/>
    <property type="match status" value="1"/>
</dbReference>
<dbReference type="Pfam" id="PF12802">
    <property type="entry name" value="MarR_2"/>
    <property type="match status" value="1"/>
</dbReference>
<evidence type="ECO:0000256" key="2">
    <source>
        <dbReference type="SAM" id="MobiDB-lite"/>
    </source>
</evidence>
<dbReference type="InterPro" id="IPR043129">
    <property type="entry name" value="ATPase_NBD"/>
</dbReference>
<dbReference type="Proteomes" id="UP000635245">
    <property type="component" value="Unassembled WGS sequence"/>
</dbReference>
<keyword evidence="5" id="KW-1185">Reference proteome</keyword>
<protein>
    <submittedName>
        <fullName evidence="4">ROK family transcriptional regulator</fullName>
    </submittedName>
</protein>
<dbReference type="InterPro" id="IPR036390">
    <property type="entry name" value="WH_DNA-bd_sf"/>
</dbReference>
<comment type="similarity">
    <text evidence="1">Belongs to the ROK (NagC/XylR) family.</text>
</comment>
<feature type="region of interest" description="Disordered" evidence="2">
    <location>
        <begin position="60"/>
        <end position="82"/>
    </location>
</feature>